<keyword evidence="1" id="KW-0732">Signal</keyword>
<dbReference type="InterPro" id="IPR013517">
    <property type="entry name" value="FG-GAP"/>
</dbReference>
<sequence length="129" mass="12997">TGTGHFLNTGAPDIPNSPSLNDVLAGDVDGDGDLDLVTSVGSVRLNNGNGTFGPFSSLGNSFDGRSSIALADVDSNGTLDVLASSGEVMLGSGTGTFASAPNFAPFTYDIRDLATGDFDGDGDVDMVYP</sequence>
<dbReference type="AlphaFoldDB" id="A0A7Y4IRD2"/>
<evidence type="ECO:0000313" key="3">
    <source>
        <dbReference type="Proteomes" id="UP000533080"/>
    </source>
</evidence>
<dbReference type="EMBL" id="JABFNT010000391">
    <property type="protein sequence ID" value="NOJ84037.1"/>
    <property type="molecule type" value="Genomic_DNA"/>
</dbReference>
<name>A0A7Y4IRD2_MYXXA</name>
<accession>A0A7Y4IRD2</accession>
<dbReference type="Pfam" id="PF13517">
    <property type="entry name" value="FG-GAP_3"/>
    <property type="match status" value="2"/>
</dbReference>
<evidence type="ECO:0000313" key="2">
    <source>
        <dbReference type="EMBL" id="NOJ84037.1"/>
    </source>
</evidence>
<feature type="non-terminal residue" evidence="2">
    <location>
        <position position="129"/>
    </location>
</feature>
<comment type="caution">
    <text evidence="2">The sequence shown here is derived from an EMBL/GenBank/DDBJ whole genome shotgun (WGS) entry which is preliminary data.</text>
</comment>
<evidence type="ECO:0000256" key="1">
    <source>
        <dbReference type="ARBA" id="ARBA00022729"/>
    </source>
</evidence>
<proteinExistence type="predicted"/>
<evidence type="ECO:0008006" key="4">
    <source>
        <dbReference type="Google" id="ProtNLM"/>
    </source>
</evidence>
<protein>
    <recommendedName>
        <fullName evidence="4">VCBS repeat-containing protein</fullName>
    </recommendedName>
</protein>
<organism evidence="2 3">
    <name type="scientific">Myxococcus xanthus</name>
    <dbReference type="NCBI Taxonomy" id="34"/>
    <lineage>
        <taxon>Bacteria</taxon>
        <taxon>Pseudomonadati</taxon>
        <taxon>Myxococcota</taxon>
        <taxon>Myxococcia</taxon>
        <taxon>Myxococcales</taxon>
        <taxon>Cystobacterineae</taxon>
        <taxon>Myxococcaceae</taxon>
        <taxon>Myxococcus</taxon>
    </lineage>
</organism>
<dbReference type="Proteomes" id="UP000533080">
    <property type="component" value="Unassembled WGS sequence"/>
</dbReference>
<dbReference type="SUPFAM" id="SSF69318">
    <property type="entry name" value="Integrin alpha N-terminal domain"/>
    <property type="match status" value="1"/>
</dbReference>
<gene>
    <name evidence="2" type="ORF">HNV28_38015</name>
</gene>
<dbReference type="PANTHER" id="PTHR46580">
    <property type="entry name" value="SENSOR KINASE-RELATED"/>
    <property type="match status" value="1"/>
</dbReference>
<dbReference type="RefSeq" id="WP_216615417.1">
    <property type="nucleotide sequence ID" value="NZ_JABFNT010000391.1"/>
</dbReference>
<reference evidence="2 3" key="1">
    <citation type="submission" date="2020-05" db="EMBL/GenBank/DDBJ databases">
        <authorList>
            <person name="Whitworth D."/>
        </authorList>
    </citation>
    <scope>NUCLEOTIDE SEQUENCE [LARGE SCALE GENOMIC DNA]</scope>
    <source>
        <strain evidence="2 3">AM005</strain>
    </source>
</reference>
<dbReference type="InterPro" id="IPR028994">
    <property type="entry name" value="Integrin_alpha_N"/>
</dbReference>
<feature type="non-terminal residue" evidence="2">
    <location>
        <position position="1"/>
    </location>
</feature>